<evidence type="ECO:0000256" key="2">
    <source>
        <dbReference type="ARBA" id="ARBA00011901"/>
    </source>
</evidence>
<dbReference type="Proteomes" id="UP000885750">
    <property type="component" value="Unassembled WGS sequence"/>
</dbReference>
<dbReference type="Pfam" id="PF01520">
    <property type="entry name" value="Amidase_3"/>
    <property type="match status" value="1"/>
</dbReference>
<gene>
    <name evidence="5" type="ORF">ENJ51_03670</name>
</gene>
<dbReference type="Gene3D" id="3.40.630.40">
    <property type="entry name" value="Zn-dependent exopeptidases"/>
    <property type="match status" value="1"/>
</dbReference>
<keyword evidence="3" id="KW-0378">Hydrolase</keyword>
<feature type="domain" description="LysM" evidence="4">
    <location>
        <begin position="25"/>
        <end position="74"/>
    </location>
</feature>
<proteinExistence type="predicted"/>
<name>A0A7V2SYS2_LEUMU</name>
<protein>
    <recommendedName>
        <fullName evidence="2">N-acetylmuramoyl-L-alanine amidase</fullName>
        <ecNumber evidence="2">3.5.1.28</ecNumber>
    </recommendedName>
</protein>
<dbReference type="GO" id="GO:0030288">
    <property type="term" value="C:outer membrane-bounded periplasmic space"/>
    <property type="evidence" value="ECO:0007669"/>
    <property type="project" value="TreeGrafter"/>
</dbReference>
<dbReference type="EC" id="3.5.1.28" evidence="2"/>
<organism evidence="5">
    <name type="scientific">Leucothrix mucor</name>
    <dbReference type="NCBI Taxonomy" id="45248"/>
    <lineage>
        <taxon>Bacteria</taxon>
        <taxon>Pseudomonadati</taxon>
        <taxon>Pseudomonadota</taxon>
        <taxon>Gammaproteobacteria</taxon>
        <taxon>Thiotrichales</taxon>
        <taxon>Thiotrichaceae</taxon>
        <taxon>Leucothrix</taxon>
    </lineage>
</organism>
<accession>A0A7V2SYS2</accession>
<reference evidence="5" key="1">
    <citation type="journal article" date="2020" name="mSystems">
        <title>Genome- and Community-Level Interaction Insights into Carbon Utilization and Element Cycling Functions of Hydrothermarchaeota in Hydrothermal Sediment.</title>
        <authorList>
            <person name="Zhou Z."/>
            <person name="Liu Y."/>
            <person name="Xu W."/>
            <person name="Pan J."/>
            <person name="Luo Z.H."/>
            <person name="Li M."/>
        </authorList>
    </citation>
    <scope>NUCLEOTIDE SEQUENCE [LARGE SCALE GENOMIC DNA]</scope>
    <source>
        <strain evidence="5">HyVt-493</strain>
    </source>
</reference>
<sequence>MRNIFLALILFIITIKSGFASSNWLSVKAKQGDHIASMLSRYHLQGSRCNQNQFYQLNRLNASSRLYPGRTYKLPILRYHYNGHSIRSTLSAINNTIDWKKALQIKNFNKRLHQSGLRRASFINNRDLWVSYQDIGCANNYYNQTQRHVAPRKKQISRAQKRNYFPIFGKKYAHVATVSNKLRGKVFYLVGGHGGPDPGAMAKRAGHTLCEDEYGYDVILRLARRLISYGAMVHIITRDPNDGIRDQHYLKCDTDEVYLGNKTIVRSQRSRLRDRAFIINKLFYTYKKKGFKSKDQITLMVHIDSRNSKKRIDVFFYHSPKSGRSKKVAKRLYRMFKSKYNYFQAAKLYTGRVISRKLFMLMHLKSLAVYFELANIRNTNDQKRIILPQNRELLAKWIADGLIRHYRR</sequence>
<evidence type="ECO:0000259" key="4">
    <source>
        <dbReference type="PROSITE" id="PS51782"/>
    </source>
</evidence>
<dbReference type="PROSITE" id="PS51782">
    <property type="entry name" value="LYSM"/>
    <property type="match status" value="1"/>
</dbReference>
<dbReference type="InterPro" id="IPR002508">
    <property type="entry name" value="MurNAc-LAA_cat"/>
</dbReference>
<dbReference type="PANTHER" id="PTHR30404:SF0">
    <property type="entry name" value="N-ACETYLMURAMOYL-L-ALANINE AMIDASE AMIC"/>
    <property type="match status" value="1"/>
</dbReference>
<dbReference type="GO" id="GO:0008745">
    <property type="term" value="F:N-acetylmuramoyl-L-alanine amidase activity"/>
    <property type="evidence" value="ECO:0007669"/>
    <property type="project" value="UniProtKB-EC"/>
</dbReference>
<comment type="caution">
    <text evidence="5">The sequence shown here is derived from an EMBL/GenBank/DDBJ whole genome shotgun (WGS) entry which is preliminary data.</text>
</comment>
<evidence type="ECO:0000256" key="3">
    <source>
        <dbReference type="ARBA" id="ARBA00022801"/>
    </source>
</evidence>
<evidence type="ECO:0000256" key="1">
    <source>
        <dbReference type="ARBA" id="ARBA00001561"/>
    </source>
</evidence>
<dbReference type="SUPFAM" id="SSF53187">
    <property type="entry name" value="Zn-dependent exopeptidases"/>
    <property type="match status" value="1"/>
</dbReference>
<dbReference type="AlphaFoldDB" id="A0A7V2SYS2"/>
<dbReference type="InterPro" id="IPR050695">
    <property type="entry name" value="N-acetylmuramoyl_amidase_3"/>
</dbReference>
<dbReference type="PANTHER" id="PTHR30404">
    <property type="entry name" value="N-ACETYLMURAMOYL-L-ALANINE AMIDASE"/>
    <property type="match status" value="1"/>
</dbReference>
<comment type="catalytic activity">
    <reaction evidence="1">
        <text>Hydrolyzes the link between N-acetylmuramoyl residues and L-amino acid residues in certain cell-wall glycopeptides.</text>
        <dbReference type="EC" id="3.5.1.28"/>
    </reaction>
</comment>
<dbReference type="CDD" id="cd02696">
    <property type="entry name" value="MurNAc-LAA"/>
    <property type="match status" value="1"/>
</dbReference>
<dbReference type="GO" id="GO:0009253">
    <property type="term" value="P:peptidoglycan catabolic process"/>
    <property type="evidence" value="ECO:0007669"/>
    <property type="project" value="InterPro"/>
</dbReference>
<evidence type="ECO:0000313" key="5">
    <source>
        <dbReference type="EMBL" id="HFC91889.1"/>
    </source>
</evidence>
<dbReference type="EMBL" id="DRMS01000149">
    <property type="protein sequence ID" value="HFC91889.1"/>
    <property type="molecule type" value="Genomic_DNA"/>
</dbReference>
<dbReference type="InterPro" id="IPR018392">
    <property type="entry name" value="LysM"/>
</dbReference>